<accession>A0A9W4E264</accession>
<dbReference type="EMBL" id="CAJVAX010000001">
    <property type="protein sequence ID" value="CAG7605886.1"/>
    <property type="molecule type" value="Genomic_DNA"/>
</dbReference>
<sequence length="235" mass="29011">MDQRQRLERQRVEAHHRRLQRRRPRRHRRPVRLHRRPRHHVQLPHGPHRSLPLPPDLMEQHQLGRLEPYLPPVRRLQRRRQGRHRRLVRLRRRARLPPHLPQLRERHRRIQQPDPVLELGSRKLRLLPHENDRRRLQRRRARRSRRPVRLHRRHKHQPCLHLARYHHRRLLRLLCRLVIHRLDLEQFPLPQSVQLTCRSHKGCRRIFQAAPHLQHARLFSANPASRGGTPELNGR</sequence>
<gene>
    <name evidence="2" type="ORF">SBRY_10870</name>
</gene>
<proteinExistence type="predicted"/>
<evidence type="ECO:0000313" key="2">
    <source>
        <dbReference type="EMBL" id="CAG7605886.1"/>
    </source>
</evidence>
<feature type="region of interest" description="Disordered" evidence="1">
    <location>
        <begin position="1"/>
        <end position="30"/>
    </location>
</feature>
<comment type="caution">
    <text evidence="2">The sequence shown here is derived from an EMBL/GenBank/DDBJ whole genome shotgun (WGS) entry which is preliminary data.</text>
</comment>
<feature type="compositionally biased region" description="Basic residues" evidence="1">
    <location>
        <begin position="135"/>
        <end position="152"/>
    </location>
</feature>
<feature type="compositionally biased region" description="Basic and acidic residues" evidence="1">
    <location>
        <begin position="1"/>
        <end position="13"/>
    </location>
</feature>
<keyword evidence="3" id="KW-1185">Reference proteome</keyword>
<feature type="compositionally biased region" description="Basic residues" evidence="1">
    <location>
        <begin position="14"/>
        <end position="30"/>
    </location>
</feature>
<name>A0A9W4E264_9ACTN</name>
<organism evidence="2 3">
    <name type="scientific">Actinacidiphila bryophytorum</name>
    <dbReference type="NCBI Taxonomy" id="1436133"/>
    <lineage>
        <taxon>Bacteria</taxon>
        <taxon>Bacillati</taxon>
        <taxon>Actinomycetota</taxon>
        <taxon>Actinomycetes</taxon>
        <taxon>Kitasatosporales</taxon>
        <taxon>Streptomycetaceae</taxon>
        <taxon>Actinacidiphila</taxon>
    </lineage>
</organism>
<protein>
    <submittedName>
        <fullName evidence="2">Uncharacterized protein</fullName>
    </submittedName>
</protein>
<evidence type="ECO:0000313" key="3">
    <source>
        <dbReference type="Proteomes" id="UP001153328"/>
    </source>
</evidence>
<dbReference type="Proteomes" id="UP001153328">
    <property type="component" value="Unassembled WGS sequence"/>
</dbReference>
<reference evidence="2" key="1">
    <citation type="submission" date="2021-06" db="EMBL/GenBank/DDBJ databases">
        <authorList>
            <person name="Arsene-Ploetze F."/>
        </authorList>
    </citation>
    <scope>NUCLEOTIDE SEQUENCE</scope>
    <source>
        <strain evidence="2">SBRY1</strain>
    </source>
</reference>
<feature type="region of interest" description="Disordered" evidence="1">
    <location>
        <begin position="129"/>
        <end position="152"/>
    </location>
</feature>
<evidence type="ECO:0000256" key="1">
    <source>
        <dbReference type="SAM" id="MobiDB-lite"/>
    </source>
</evidence>
<dbReference type="AlphaFoldDB" id="A0A9W4E264"/>